<reference evidence="2 3" key="1">
    <citation type="submission" date="2018-03" db="EMBL/GenBank/DDBJ databases">
        <title>Whole genome analyses suggest that Burkholderia sensu lato contains two further novel genera in the rhizoxinica-symbiotica group Mycetohabitans gen. nov., and Trinickia gen. nov.: implications for the evolution of diazotrophy and nodulation in the Burkholderiaceae.</title>
        <authorList>
            <person name="Estrada De Los Santos P."/>
            <person name="Palmer M."/>
            <person name="Chavez-Ramirez B."/>
            <person name="Steenkamp E.T."/>
            <person name="Hirsch A.M."/>
            <person name="Manyaka P."/>
            <person name="Maluk M."/>
            <person name="Lafos M."/>
            <person name="Crook M."/>
            <person name="Gross E."/>
            <person name="Simon M.F."/>
            <person name="Bueno Dos Reis Junior F."/>
            <person name="Poole P.S."/>
            <person name="Venter S.N."/>
            <person name="James E.K."/>
        </authorList>
    </citation>
    <scope>NUCLEOTIDE SEQUENCE [LARGE SCALE GENOMIC DNA]</scope>
    <source>
        <strain evidence="2 3">JPY-366</strain>
    </source>
</reference>
<name>A0A2T3XSW6_9BURK</name>
<evidence type="ECO:0000313" key="3">
    <source>
        <dbReference type="Proteomes" id="UP000240638"/>
    </source>
</evidence>
<feature type="compositionally biased region" description="Low complexity" evidence="1">
    <location>
        <begin position="128"/>
        <end position="137"/>
    </location>
</feature>
<organism evidence="2 3">
    <name type="scientific">Trinickia symbiotica</name>
    <dbReference type="NCBI Taxonomy" id="863227"/>
    <lineage>
        <taxon>Bacteria</taxon>
        <taxon>Pseudomonadati</taxon>
        <taxon>Pseudomonadota</taxon>
        <taxon>Betaproteobacteria</taxon>
        <taxon>Burkholderiales</taxon>
        <taxon>Burkholderiaceae</taxon>
        <taxon>Trinickia</taxon>
    </lineage>
</organism>
<evidence type="ECO:0000313" key="2">
    <source>
        <dbReference type="EMBL" id="PTB19623.1"/>
    </source>
</evidence>
<dbReference type="AlphaFoldDB" id="A0A2T3XSW6"/>
<feature type="region of interest" description="Disordered" evidence="1">
    <location>
        <begin position="117"/>
        <end position="155"/>
    </location>
</feature>
<dbReference type="RefSeq" id="WP_107152028.1">
    <property type="nucleotide sequence ID" value="NZ_PYUC01000008.1"/>
</dbReference>
<evidence type="ECO:0000256" key="1">
    <source>
        <dbReference type="SAM" id="MobiDB-lite"/>
    </source>
</evidence>
<comment type="caution">
    <text evidence="2">The sequence shown here is derived from an EMBL/GenBank/DDBJ whole genome shotgun (WGS) entry which is preliminary data.</text>
</comment>
<feature type="compositionally biased region" description="Gly residues" evidence="1">
    <location>
        <begin position="117"/>
        <end position="127"/>
    </location>
</feature>
<accession>A0A2T3XSW6</accession>
<dbReference type="Proteomes" id="UP000240638">
    <property type="component" value="Unassembled WGS sequence"/>
</dbReference>
<dbReference type="EMBL" id="PYUC01000008">
    <property type="protein sequence ID" value="PTB19623.1"/>
    <property type="molecule type" value="Genomic_DNA"/>
</dbReference>
<gene>
    <name evidence="2" type="ORF">C9I57_18305</name>
</gene>
<sequence length="155" mass="17196">MLELTTEQIAALAEIDAKRFVEGVRVDLCNDDPKLADDATLSSRLWRAFKAAREIGIQRDENLVAFLRVEAYAPGFYEQPAIRAWLTRPGRTPDERFHDYMRVVRWHIEHPEFEGGLNYGGSGGSDDSGGSASPWSGLGARWRSFIGRGGGRGNG</sequence>
<proteinExistence type="predicted"/>
<protein>
    <submittedName>
        <fullName evidence="2">Uncharacterized protein</fullName>
    </submittedName>
</protein>